<name>A0A2N1PJV7_9BACT</name>
<dbReference type="PROSITE" id="PS50966">
    <property type="entry name" value="ZF_SWIM"/>
    <property type="match status" value="1"/>
</dbReference>
<keyword evidence="1" id="KW-0479">Metal-binding</keyword>
<reference evidence="3 4" key="1">
    <citation type="journal article" date="2017" name="ISME J.">
        <title>Potential for microbial H2 and metal transformations associated with novel bacteria and archaea in deep terrestrial subsurface sediments.</title>
        <authorList>
            <person name="Hernsdorf A.W."/>
            <person name="Amano Y."/>
            <person name="Miyakawa K."/>
            <person name="Ise K."/>
            <person name="Suzuki Y."/>
            <person name="Anantharaman K."/>
            <person name="Probst A."/>
            <person name="Burstein D."/>
            <person name="Thomas B.C."/>
            <person name="Banfield J.F."/>
        </authorList>
    </citation>
    <scope>NUCLEOTIDE SEQUENCE [LARGE SCALE GENOMIC DNA]</scope>
    <source>
        <strain evidence="3">HGW-Wallbacteria-1</strain>
    </source>
</reference>
<dbReference type="Proteomes" id="UP000233256">
    <property type="component" value="Unassembled WGS sequence"/>
</dbReference>
<keyword evidence="1" id="KW-0862">Zinc</keyword>
<sequence length="663" mass="76212">MPVSDKIEMAATFTFENINSHFSEKVMQKGQSLFRANSVIDPRATSTEEVMAWVMGGSRYATRLVCKANKIWTTCSCPYGGSCKHAAALALKILDLQKQGKSLLQVDPTDWRLVLTASPSQSSSISLNESSPEQTGTSDLQPFLETMTRPQLIELITQYASDHHMIAKDLSLRFSKANGDVKSLAACIREDIQNQFSPSDHDDWDDDYQEMDFDEIESNLASLLDKGEADEVLELGRELLIRAIHHQEATNGCDNLEWEISDVLQVLQNALDQSERPPLEKLRWIMNLVQDDRTELTAGITGYLLRNHPKKVAGLFLEELEGRLKSLKCKDFESNYEYLFRRDTLVNLIIHFLKSLDLNDKVLALCISEAEKHQKYERLIRYLLELKEFDKALKWIRVAAKTEKSTILDSETDLMEIYLMILRKKRQWPQVAAFMVQKFCHETNTMIFDNCQKACERLGVWMEVRPALMNYLETGQLPWLTQGWPLPSSGLPYHKNAYCCFPNYIVLIDLAIRENRIHDILKWYDHPKRNSSGSEFIDSKVAMALQKAHPMRSVEIWKSRAERLINSKNPENYEDAGKYLADIKKLMNQINRQEDWDTYLESLKTEHRRKSRLMKVLDKLERKTKSVKTAQTAQTAKAAETTDTDTTVKAAINAKTANRVVRK</sequence>
<comment type="caution">
    <text evidence="3">The sequence shown here is derived from an EMBL/GenBank/DDBJ whole genome shotgun (WGS) entry which is preliminary data.</text>
</comment>
<evidence type="ECO:0000256" key="1">
    <source>
        <dbReference type="PROSITE-ProRule" id="PRU00325"/>
    </source>
</evidence>
<evidence type="ECO:0000313" key="4">
    <source>
        <dbReference type="Proteomes" id="UP000233256"/>
    </source>
</evidence>
<accession>A0A2N1PJV7</accession>
<dbReference type="GO" id="GO:0008270">
    <property type="term" value="F:zinc ion binding"/>
    <property type="evidence" value="ECO:0007669"/>
    <property type="project" value="UniProtKB-KW"/>
</dbReference>
<gene>
    <name evidence="3" type="ORF">CVV64_18345</name>
</gene>
<keyword evidence="1" id="KW-0863">Zinc-finger</keyword>
<dbReference type="Pfam" id="PF04434">
    <property type="entry name" value="SWIM"/>
    <property type="match status" value="1"/>
</dbReference>
<evidence type="ECO:0000259" key="2">
    <source>
        <dbReference type="PROSITE" id="PS50966"/>
    </source>
</evidence>
<dbReference type="AlphaFoldDB" id="A0A2N1PJV7"/>
<dbReference type="InterPro" id="IPR007527">
    <property type="entry name" value="Znf_SWIM"/>
</dbReference>
<organism evidence="3 4">
    <name type="scientific">Candidatus Wallbacteria bacterium HGW-Wallbacteria-1</name>
    <dbReference type="NCBI Taxonomy" id="2013854"/>
    <lineage>
        <taxon>Bacteria</taxon>
        <taxon>Candidatus Walliibacteriota</taxon>
    </lineage>
</organism>
<proteinExistence type="predicted"/>
<protein>
    <recommendedName>
        <fullName evidence="2">SWIM-type domain-containing protein</fullName>
    </recommendedName>
</protein>
<feature type="domain" description="SWIM-type" evidence="2">
    <location>
        <begin position="60"/>
        <end position="94"/>
    </location>
</feature>
<dbReference type="EMBL" id="PGXC01000042">
    <property type="protein sequence ID" value="PKK88562.1"/>
    <property type="molecule type" value="Genomic_DNA"/>
</dbReference>
<evidence type="ECO:0000313" key="3">
    <source>
        <dbReference type="EMBL" id="PKK88562.1"/>
    </source>
</evidence>